<organism evidence="5 6">
    <name type="scientific">Didymella rabiei</name>
    <name type="common">Chickpea ascochyta blight fungus</name>
    <name type="synonym">Mycosphaerella rabiei</name>
    <dbReference type="NCBI Taxonomy" id="5454"/>
    <lineage>
        <taxon>Eukaryota</taxon>
        <taxon>Fungi</taxon>
        <taxon>Dikarya</taxon>
        <taxon>Ascomycota</taxon>
        <taxon>Pezizomycotina</taxon>
        <taxon>Dothideomycetes</taxon>
        <taxon>Pleosporomycetidae</taxon>
        <taxon>Pleosporales</taxon>
        <taxon>Pleosporineae</taxon>
        <taxon>Didymellaceae</taxon>
        <taxon>Ascochyta</taxon>
    </lineage>
</organism>
<dbReference type="GO" id="GO:0032798">
    <property type="term" value="C:Swi5-Sfr1 complex"/>
    <property type="evidence" value="ECO:0007669"/>
    <property type="project" value="TreeGrafter"/>
</dbReference>
<name>A0A162XFK3_DIDRA</name>
<feature type="compositionally biased region" description="Polar residues" evidence="4">
    <location>
        <begin position="416"/>
        <end position="432"/>
    </location>
</feature>
<accession>A0A162XFK3</accession>
<dbReference type="GO" id="GO:0000709">
    <property type="term" value="P:meiotic joint molecule formation"/>
    <property type="evidence" value="ECO:0007669"/>
    <property type="project" value="TreeGrafter"/>
</dbReference>
<evidence type="ECO:0000313" key="6">
    <source>
        <dbReference type="Proteomes" id="UP000076837"/>
    </source>
</evidence>
<dbReference type="EMBL" id="JYNV01000291">
    <property type="protein sequence ID" value="KZM19521.1"/>
    <property type="molecule type" value="Genomic_DNA"/>
</dbReference>
<sequence length="616" mass="65200">MAVGTDVTEIADSEEEPLTSSPAALPDAAADKLSTTAGQDAQAVTWLHQDPARSIANEVSSRTDGLDVDQAESSANVETALVDHIDLQPALQTGTNVASACTTKNRMQAAASASQVTVAAFGADHHTGSIDPVGTDGEDSVGKDTAHSPETGISIQHDEHMSMPTNTQGKWRDRQKDIHRPSFPEHLSDSPIRTSVERVNIPSERLPTSSSQEDEACGNLAAIPESRVNDPANLFNDQQDPSQGHAATSHIIKTGNDNSETSVGRTQHAIIGPPVTTTTKRPHFNVNTDTPVTATGDTSNCMDLDHLPAATDSTTSHTNSNQTTLGVAATRPGLHDDYNVSENLEPCSLARCTPALASPPDDEPNPSENDYGMSGNGNLPRTAADPNTAATSHEPHAKQQTSIDSILGTRASAMSVNVNQSKQATADTPAEQSSEKRPVLEEWRLKSETKQALEPIIQSGVAEVHSHREDDTNVGVDSSLASTAPATHAQSQSSLSQTSEPASPRPVAKLTPQEITLAELKAQKAVLLASLVALPAIQVLIEENQTFGADMSDDDGEPTEADVTAAANKMVKEHIKLLHEYNELKDVGQGLMGLIADQRGVRIVEVQDEFGLDAND</sequence>
<dbReference type="GO" id="GO:0034974">
    <property type="term" value="C:Swi5-Swi2 complex"/>
    <property type="evidence" value="ECO:0007669"/>
    <property type="project" value="TreeGrafter"/>
</dbReference>
<evidence type="ECO:0000256" key="3">
    <source>
        <dbReference type="ARBA" id="ARBA00023204"/>
    </source>
</evidence>
<gene>
    <name evidence="5" type="ORF">ST47_g9383</name>
</gene>
<feature type="region of interest" description="Disordered" evidence="4">
    <location>
        <begin position="416"/>
        <end position="439"/>
    </location>
</feature>
<dbReference type="PANTHER" id="PTHR28529:SF2">
    <property type="entry name" value="DNA REPAIR PROTEIN SWI5 HOMOLOG"/>
    <property type="match status" value="1"/>
</dbReference>
<keyword evidence="3" id="KW-0234">DNA repair</keyword>
<dbReference type="Proteomes" id="UP000076837">
    <property type="component" value="Unassembled WGS sequence"/>
</dbReference>
<dbReference type="PANTHER" id="PTHR28529">
    <property type="entry name" value="DNA REPAIR PROTEIN SWI5 HOMOLOG"/>
    <property type="match status" value="1"/>
</dbReference>
<proteinExistence type="inferred from homology"/>
<dbReference type="GO" id="GO:0010772">
    <property type="term" value="P:meiotic DNA recombinase assembly involved in reciprocal meiotic recombination"/>
    <property type="evidence" value="ECO:0007669"/>
    <property type="project" value="TreeGrafter"/>
</dbReference>
<comment type="caution">
    <text evidence="5">The sequence shown here is derived from an EMBL/GenBank/DDBJ whole genome shotgun (WGS) entry which is preliminary data.</text>
</comment>
<keyword evidence="2" id="KW-0227">DNA damage</keyword>
<dbReference type="Pfam" id="PF07061">
    <property type="entry name" value="Swi5"/>
    <property type="match status" value="1"/>
</dbReference>
<dbReference type="Gene3D" id="1.20.5.170">
    <property type="match status" value="1"/>
</dbReference>
<evidence type="ECO:0000256" key="4">
    <source>
        <dbReference type="SAM" id="MobiDB-lite"/>
    </source>
</evidence>
<evidence type="ECO:0000256" key="2">
    <source>
        <dbReference type="ARBA" id="ARBA00022763"/>
    </source>
</evidence>
<evidence type="ECO:0000256" key="1">
    <source>
        <dbReference type="ARBA" id="ARBA00008060"/>
    </source>
</evidence>
<reference evidence="5 6" key="1">
    <citation type="journal article" date="2016" name="Sci. Rep.">
        <title>Draft genome sequencing and secretome analysis of fungal phytopathogen Ascochyta rabiei provides insight into the necrotrophic effector repertoire.</title>
        <authorList>
            <person name="Verma S."/>
            <person name="Gazara R.K."/>
            <person name="Nizam S."/>
            <person name="Parween S."/>
            <person name="Chattopadhyay D."/>
            <person name="Verma P.K."/>
        </authorList>
    </citation>
    <scope>NUCLEOTIDE SEQUENCE [LARGE SCALE GENOMIC DNA]</scope>
    <source>
        <strain evidence="5 6">ArDII</strain>
    </source>
</reference>
<evidence type="ECO:0000313" key="5">
    <source>
        <dbReference type="EMBL" id="KZM19521.1"/>
    </source>
</evidence>
<feature type="region of interest" description="Disordered" evidence="4">
    <location>
        <begin position="1"/>
        <end position="23"/>
    </location>
</feature>
<keyword evidence="6" id="KW-1185">Reference proteome</keyword>
<protein>
    <recommendedName>
        <fullName evidence="7">Swi5-domain-containing protein</fullName>
    </recommendedName>
</protein>
<feature type="compositionally biased region" description="Polar residues" evidence="4">
    <location>
        <begin position="475"/>
        <end position="501"/>
    </location>
</feature>
<evidence type="ECO:0008006" key="7">
    <source>
        <dbReference type="Google" id="ProtNLM"/>
    </source>
</evidence>
<dbReference type="STRING" id="5454.A0A162XFK3"/>
<feature type="region of interest" description="Disordered" evidence="4">
    <location>
        <begin position="352"/>
        <end position="402"/>
    </location>
</feature>
<dbReference type="AlphaFoldDB" id="A0A162XFK3"/>
<comment type="similarity">
    <text evidence="1">Belongs to the SWI5/SAE3 family.</text>
</comment>
<feature type="region of interest" description="Disordered" evidence="4">
    <location>
        <begin position="462"/>
        <end position="508"/>
    </location>
</feature>
<dbReference type="InterPro" id="IPR010760">
    <property type="entry name" value="DNA-repair_Swi5"/>
</dbReference>